<proteinExistence type="predicted"/>
<dbReference type="SUPFAM" id="SSF52266">
    <property type="entry name" value="SGNH hydrolase"/>
    <property type="match status" value="1"/>
</dbReference>
<gene>
    <name evidence="1" type="ORF">PL8927_210021</name>
</gene>
<evidence type="ECO:0000313" key="2">
    <source>
        <dbReference type="Proteomes" id="UP000184550"/>
    </source>
</evidence>
<keyword evidence="2" id="KW-1185">Reference proteome</keyword>
<evidence type="ECO:0008006" key="3">
    <source>
        <dbReference type="Google" id="ProtNLM"/>
    </source>
</evidence>
<protein>
    <recommendedName>
        <fullName evidence="3">DUF1574 domain-containing protein</fullName>
    </recommendedName>
</protein>
<evidence type="ECO:0000313" key="1">
    <source>
        <dbReference type="EMBL" id="VXD12870.1"/>
    </source>
</evidence>
<comment type="caution">
    <text evidence="1">The sequence shown here is derived from an EMBL/GenBank/DDBJ whole genome shotgun (WGS) entry which is preliminary data.</text>
</comment>
<accession>A0A7Z9BJ69</accession>
<dbReference type="AlphaFoldDB" id="A0A7Z9BJ69"/>
<dbReference type="Pfam" id="PF07611">
    <property type="entry name" value="DUF1574"/>
    <property type="match status" value="1"/>
</dbReference>
<name>A0A7Z9BJ69_9CYAN</name>
<dbReference type="Proteomes" id="UP000184550">
    <property type="component" value="Unassembled WGS sequence"/>
</dbReference>
<sequence length="509" mass="56947">MSLLSIFNLLIRSQAKNSLVIATLPLIILTVGCSSLTQSSQPSTSSRNAIAASLTPTPKQLDKNKILVGQGTLPPQNLAKSQTCIQENPFDESVKFALQASNLAQTARSKEQWDEVARLWLQAVAWMQAVPANSPKRVFAEKKVIEYMRYLAYSQQQAARSGSISQFPSFESQTLDQQLQLYLSYLSTVGKPDILIVGSSRALQGVDPAQMQQALAKKGYQNLRIFNFGVNGATAQVVDYILRKVLTPEQLPKLIIWADGVRAFNSGRIDRTHEAIMASQAHQKIAAGIRPQLAKTEPNFQTKCYQLPQPCKPKDNSKFQFEISNFIKNNPSNFTRLSANNADSNYQNLFYRPSEFNRAATLVSLDAIEANGFLPLSIRFNPNTYYQQKPYVSGSYDGDYRAFNLGGKQATAFDSVVAFVRSNQIQLVFVNLPLTDDYLDGVRWSAEVEFQEQMQQLSQEYGFIFIDLSEKALTQYNYFADPSHLNRYGASIVAQTIVANPSIPWPRVR</sequence>
<dbReference type="InterPro" id="IPR011468">
    <property type="entry name" value="DUF1574"/>
</dbReference>
<dbReference type="Gene3D" id="3.40.50.1110">
    <property type="entry name" value="SGNH hydrolase"/>
    <property type="match status" value="1"/>
</dbReference>
<dbReference type="EMBL" id="CZCU02000093">
    <property type="protein sequence ID" value="VXD12870.1"/>
    <property type="molecule type" value="Genomic_DNA"/>
</dbReference>
<organism evidence="1 2">
    <name type="scientific">Planktothrix serta PCC 8927</name>
    <dbReference type="NCBI Taxonomy" id="671068"/>
    <lineage>
        <taxon>Bacteria</taxon>
        <taxon>Bacillati</taxon>
        <taxon>Cyanobacteriota</taxon>
        <taxon>Cyanophyceae</taxon>
        <taxon>Oscillatoriophycideae</taxon>
        <taxon>Oscillatoriales</taxon>
        <taxon>Microcoleaceae</taxon>
        <taxon>Planktothrix</taxon>
    </lineage>
</organism>
<dbReference type="InterPro" id="IPR036514">
    <property type="entry name" value="SGNH_hydro_sf"/>
</dbReference>
<dbReference type="OrthoDB" id="453133at2"/>
<dbReference type="RefSeq" id="WP_083618025.1">
    <property type="nucleotide sequence ID" value="NZ_LR734838.1"/>
</dbReference>
<reference evidence="1" key="1">
    <citation type="submission" date="2019-10" db="EMBL/GenBank/DDBJ databases">
        <authorList>
            <consortium name="Genoscope - CEA"/>
            <person name="William W."/>
        </authorList>
    </citation>
    <scope>NUCLEOTIDE SEQUENCE [LARGE SCALE GENOMIC DNA]</scope>
    <source>
        <strain evidence="1">BBR_PRJEB10992</strain>
    </source>
</reference>